<dbReference type="Pfam" id="PF16820">
    <property type="entry name" value="PKD_3"/>
    <property type="match status" value="2"/>
</dbReference>
<feature type="domain" description="PKD/Chitinase" evidence="2">
    <location>
        <begin position="115"/>
        <end position="196"/>
    </location>
</feature>
<dbReference type="GeneID" id="82150792"/>
<evidence type="ECO:0000313" key="3">
    <source>
        <dbReference type="EMBL" id="TGG36827.1"/>
    </source>
</evidence>
<dbReference type="InterPro" id="IPR035986">
    <property type="entry name" value="PKD_dom_sf"/>
</dbReference>
<proteinExistence type="predicted"/>
<accession>A0A4Z0V3S3</accession>
<evidence type="ECO:0000313" key="4">
    <source>
        <dbReference type="Proteomes" id="UP000297635"/>
    </source>
</evidence>
<comment type="caution">
    <text evidence="3">The sequence shown here is derived from an EMBL/GenBank/DDBJ whole genome shotgun (WGS) entry which is preliminary data.</text>
</comment>
<dbReference type="InterPro" id="IPR022409">
    <property type="entry name" value="PKD/Chitinase_dom"/>
</dbReference>
<evidence type="ECO:0000259" key="2">
    <source>
        <dbReference type="SMART" id="SM00089"/>
    </source>
</evidence>
<keyword evidence="4" id="KW-1185">Reference proteome</keyword>
<dbReference type="EMBL" id="SJSA01000002">
    <property type="protein sequence ID" value="TGG36827.1"/>
    <property type="molecule type" value="Genomic_DNA"/>
</dbReference>
<feature type="chain" id="PRO_5021411552" evidence="1">
    <location>
        <begin position="22"/>
        <end position="585"/>
    </location>
</feature>
<dbReference type="AlphaFoldDB" id="A0A4Z0V3S3"/>
<dbReference type="PROSITE" id="PS51257">
    <property type="entry name" value="PROKAR_LIPOPROTEIN"/>
    <property type="match status" value="1"/>
</dbReference>
<sequence length="585" mass="64967">MKKFLLIMPLLAILLSCNKDEAIFQEASPVIELDSEDGYYIVKVGATLRVSPAYKNVDEATFTWECEGSIISDKPQLEYIFEIPGTYYINLTVRTSAGKAEEDIRVDVDEMAPPVISIAIPDGGLNVIAGREYEIVPDVQNADDAVFVWAIDGKTVSEEKSCRFRESSVGKYNLKLTVTNDDGKAEKTIAINVVDRMPIDIVLPSSMFFSENIKKYVSEGESICLRPYLSVSENVTCQWSLDGVEISDATSVLYDFKPERVGEYTLSFTAKYSSVLSKHDISRNISSTGNDEASIDIPVVCCKESAMRPYTSACSRYACKVYEYVPAPGQFINEKASGYDGVTTHESACRYALGRLNKEQSVSLGAWGGYIIVGFDHSIENRGGYDFSIKGNAIDTSNEPGIVWVMQDVNGNGLPDDEWYELKGSEYGKEETLQQYAVTYFRPGANMNTQWVDNLGGTGVIRRISSQHPQAFYYPLWIESDSYTLYGTRLKARTEISSVTGLWCNNPFGWGYADNLGEDVTDKNNPEADAIANYFRISDAVRLDGKPADLKFIDFIKVQTGVNAYAGQLGENSTEVFSFCDENNK</sequence>
<protein>
    <submittedName>
        <fullName evidence="3">Cell surface protein</fullName>
    </submittedName>
</protein>
<gene>
    <name evidence="3" type="ORF">EZ315_13420</name>
</gene>
<evidence type="ECO:0000256" key="1">
    <source>
        <dbReference type="SAM" id="SignalP"/>
    </source>
</evidence>
<dbReference type="InterPro" id="IPR041696">
    <property type="entry name" value="PKD_3"/>
</dbReference>
<reference evidence="3 4" key="1">
    <citation type="submission" date="2019-02" db="EMBL/GenBank/DDBJ databases">
        <title>Isolation and identification of novel species under the genus Muribaculum.</title>
        <authorList>
            <person name="Miyake S."/>
            <person name="Ding Y."/>
            <person name="Low A."/>
            <person name="Soh M."/>
            <person name="Seedorf H."/>
        </authorList>
    </citation>
    <scope>NUCLEOTIDE SEQUENCE [LARGE SCALE GENOMIC DNA]</scope>
    <source>
        <strain evidence="3 4">TLL-A3</strain>
    </source>
</reference>
<dbReference type="SUPFAM" id="SSF49299">
    <property type="entry name" value="PKD domain"/>
    <property type="match status" value="2"/>
</dbReference>
<keyword evidence="1" id="KW-0732">Signal</keyword>
<name>A0A4Z0V3S3_9BACT</name>
<dbReference type="SMART" id="SM00089">
    <property type="entry name" value="PKD"/>
    <property type="match status" value="2"/>
</dbReference>
<dbReference type="Proteomes" id="UP000297635">
    <property type="component" value="Unassembled WGS sequence"/>
</dbReference>
<dbReference type="RefSeq" id="WP_135472536.1">
    <property type="nucleotide sequence ID" value="NZ_CASJDB010000032.1"/>
</dbReference>
<organism evidence="3 4">
    <name type="scientific">Duncaniella freteri</name>
    <dbReference type="NCBI Taxonomy" id="2530391"/>
    <lineage>
        <taxon>Bacteria</taxon>
        <taxon>Pseudomonadati</taxon>
        <taxon>Bacteroidota</taxon>
        <taxon>Bacteroidia</taxon>
        <taxon>Bacteroidales</taxon>
        <taxon>Muribaculaceae</taxon>
        <taxon>Duncaniella</taxon>
    </lineage>
</organism>
<feature type="signal peptide" evidence="1">
    <location>
        <begin position="1"/>
        <end position="21"/>
    </location>
</feature>
<feature type="domain" description="PKD/Chitinase" evidence="2">
    <location>
        <begin position="28"/>
        <end position="111"/>
    </location>
</feature>